<evidence type="ECO:0000256" key="1">
    <source>
        <dbReference type="SAM" id="MobiDB-lite"/>
    </source>
</evidence>
<feature type="region of interest" description="Disordered" evidence="1">
    <location>
        <begin position="1"/>
        <end position="25"/>
    </location>
</feature>
<keyword evidence="3" id="KW-1185">Reference proteome</keyword>
<reference evidence="2" key="1">
    <citation type="journal article" date="2014" name="Int. J. Syst. Evol. Microbiol.">
        <title>Complete genome sequence of Corynebacterium casei LMG S-19264T (=DSM 44701T), isolated from a smear-ripened cheese.</title>
        <authorList>
            <consortium name="US DOE Joint Genome Institute (JGI-PGF)"/>
            <person name="Walter F."/>
            <person name="Albersmeier A."/>
            <person name="Kalinowski J."/>
            <person name="Ruckert C."/>
        </authorList>
    </citation>
    <scope>NUCLEOTIDE SEQUENCE</scope>
    <source>
        <strain evidence="2">JCM 4403</strain>
    </source>
</reference>
<protein>
    <submittedName>
        <fullName evidence="2">Uncharacterized protein</fullName>
    </submittedName>
</protein>
<reference evidence="2" key="2">
    <citation type="submission" date="2020-09" db="EMBL/GenBank/DDBJ databases">
        <authorList>
            <person name="Sun Q."/>
            <person name="Ohkuma M."/>
        </authorList>
    </citation>
    <scope>NUCLEOTIDE SEQUENCE</scope>
    <source>
        <strain evidence="2">JCM 4403</strain>
    </source>
</reference>
<evidence type="ECO:0000313" key="3">
    <source>
        <dbReference type="Proteomes" id="UP000656732"/>
    </source>
</evidence>
<dbReference type="EMBL" id="BMTU01000012">
    <property type="protein sequence ID" value="GGQ98127.1"/>
    <property type="molecule type" value="Genomic_DNA"/>
</dbReference>
<gene>
    <name evidence="2" type="ORF">GCM10010280_52270</name>
</gene>
<dbReference type="AlphaFoldDB" id="A0A918BZ97"/>
<proteinExistence type="predicted"/>
<dbReference type="Proteomes" id="UP000656732">
    <property type="component" value="Unassembled WGS sequence"/>
</dbReference>
<evidence type="ECO:0000313" key="2">
    <source>
        <dbReference type="EMBL" id="GGQ98127.1"/>
    </source>
</evidence>
<name>A0A918BZ97_9ACTN</name>
<sequence length="94" mass="9926">MRAFSQPPCDSPLAAIEQNSANDSSWSRISWNRLRADSMVDHLSAGSRGAALPQFRKEGVKCEEAGAATGGPDNCAERSTREGVTAGVRGCCRG</sequence>
<accession>A0A918BZ97</accession>
<comment type="caution">
    <text evidence="2">The sequence shown here is derived from an EMBL/GenBank/DDBJ whole genome shotgun (WGS) entry which is preliminary data.</text>
</comment>
<organism evidence="2 3">
    <name type="scientific">Streptomyces pilosus</name>
    <dbReference type="NCBI Taxonomy" id="28893"/>
    <lineage>
        <taxon>Bacteria</taxon>
        <taxon>Bacillati</taxon>
        <taxon>Actinomycetota</taxon>
        <taxon>Actinomycetes</taxon>
        <taxon>Kitasatosporales</taxon>
        <taxon>Streptomycetaceae</taxon>
        <taxon>Streptomyces</taxon>
    </lineage>
</organism>